<organism evidence="2 3">
    <name type="scientific">Liparis tanakae</name>
    <name type="common">Tanaka's snailfish</name>
    <dbReference type="NCBI Taxonomy" id="230148"/>
    <lineage>
        <taxon>Eukaryota</taxon>
        <taxon>Metazoa</taxon>
        <taxon>Chordata</taxon>
        <taxon>Craniata</taxon>
        <taxon>Vertebrata</taxon>
        <taxon>Euteleostomi</taxon>
        <taxon>Actinopterygii</taxon>
        <taxon>Neopterygii</taxon>
        <taxon>Teleostei</taxon>
        <taxon>Neoteleostei</taxon>
        <taxon>Acanthomorphata</taxon>
        <taxon>Eupercaria</taxon>
        <taxon>Perciformes</taxon>
        <taxon>Cottioidei</taxon>
        <taxon>Cottales</taxon>
        <taxon>Liparidae</taxon>
        <taxon>Liparis</taxon>
    </lineage>
</organism>
<proteinExistence type="predicted"/>
<dbReference type="AlphaFoldDB" id="A0A4Z2GYA0"/>
<feature type="compositionally biased region" description="Polar residues" evidence="1">
    <location>
        <begin position="90"/>
        <end position="101"/>
    </location>
</feature>
<dbReference type="Proteomes" id="UP000314294">
    <property type="component" value="Unassembled WGS sequence"/>
</dbReference>
<gene>
    <name evidence="2" type="ORF">EYF80_032162</name>
</gene>
<keyword evidence="3" id="KW-1185">Reference proteome</keyword>
<accession>A0A4Z2GYA0</accession>
<comment type="caution">
    <text evidence="2">The sequence shown here is derived from an EMBL/GenBank/DDBJ whole genome shotgun (WGS) entry which is preliminary data.</text>
</comment>
<sequence length="138" mass="14606">MKSSAFSGSSCSLSEDSDSGVRNTVYYSAAQTTPEAPLTSEARLLLLLLAAFCLMTLCSTDRKWFVQVLRRASAASPDTRGSVGVKNPDTLLSTGPSSHTLQEGLRSAPTSGGRLVSEIKITSPIKGNVPPRGRYKAL</sequence>
<evidence type="ECO:0000256" key="1">
    <source>
        <dbReference type="SAM" id="MobiDB-lite"/>
    </source>
</evidence>
<reference evidence="2 3" key="1">
    <citation type="submission" date="2019-03" db="EMBL/GenBank/DDBJ databases">
        <title>First draft genome of Liparis tanakae, snailfish: a comprehensive survey of snailfish specific genes.</title>
        <authorList>
            <person name="Kim W."/>
            <person name="Song I."/>
            <person name="Jeong J.-H."/>
            <person name="Kim D."/>
            <person name="Kim S."/>
            <person name="Ryu S."/>
            <person name="Song J.Y."/>
            <person name="Lee S.K."/>
        </authorList>
    </citation>
    <scope>NUCLEOTIDE SEQUENCE [LARGE SCALE GENOMIC DNA]</scope>
    <source>
        <tissue evidence="2">Muscle</tissue>
    </source>
</reference>
<evidence type="ECO:0000313" key="2">
    <source>
        <dbReference type="EMBL" id="TNN57632.1"/>
    </source>
</evidence>
<name>A0A4Z2GYA0_9TELE</name>
<evidence type="ECO:0000313" key="3">
    <source>
        <dbReference type="Proteomes" id="UP000314294"/>
    </source>
</evidence>
<dbReference type="EMBL" id="SRLO01000400">
    <property type="protein sequence ID" value="TNN57632.1"/>
    <property type="molecule type" value="Genomic_DNA"/>
</dbReference>
<protein>
    <submittedName>
        <fullName evidence="2">Uncharacterized protein</fullName>
    </submittedName>
</protein>
<feature type="region of interest" description="Disordered" evidence="1">
    <location>
        <begin position="75"/>
        <end position="113"/>
    </location>
</feature>